<evidence type="ECO:0000256" key="1">
    <source>
        <dbReference type="SAM" id="MobiDB-lite"/>
    </source>
</evidence>
<feature type="compositionally biased region" description="Pro residues" evidence="1">
    <location>
        <begin position="489"/>
        <end position="500"/>
    </location>
</feature>
<dbReference type="Proteomes" id="UP000287224">
    <property type="component" value="Unassembled WGS sequence"/>
</dbReference>
<evidence type="ECO:0000313" key="4">
    <source>
        <dbReference type="Proteomes" id="UP000287224"/>
    </source>
</evidence>
<keyword evidence="4" id="KW-1185">Reference proteome</keyword>
<dbReference type="EMBL" id="BIFQ01000001">
    <property type="protein sequence ID" value="GCE02974.1"/>
    <property type="molecule type" value="Genomic_DNA"/>
</dbReference>
<accession>A0A401Z7Z3</accession>
<dbReference type="PROSITE" id="PS51257">
    <property type="entry name" value="PROKAR_LIPOPROTEIN"/>
    <property type="match status" value="1"/>
</dbReference>
<dbReference type="InterPro" id="IPR017853">
    <property type="entry name" value="GH"/>
</dbReference>
<dbReference type="RefSeq" id="WP_126594300.1">
    <property type="nucleotide sequence ID" value="NZ_BIFQ01000001.1"/>
</dbReference>
<dbReference type="Gene3D" id="3.20.20.80">
    <property type="entry name" value="Glycosidases"/>
    <property type="match status" value="1"/>
</dbReference>
<comment type="caution">
    <text evidence="3">The sequence shown here is derived from an EMBL/GenBank/DDBJ whole genome shotgun (WGS) entry which is preliminary data.</text>
</comment>
<feature type="domain" description="CARDB" evidence="2">
    <location>
        <begin position="502"/>
        <end position="609"/>
    </location>
</feature>
<dbReference type="AlphaFoldDB" id="A0A401Z7Z3"/>
<evidence type="ECO:0000313" key="3">
    <source>
        <dbReference type="EMBL" id="GCE02974.1"/>
    </source>
</evidence>
<gene>
    <name evidence="3" type="ORF">KDAU_03030</name>
</gene>
<proteinExistence type="predicted"/>
<reference evidence="4" key="1">
    <citation type="submission" date="2018-12" db="EMBL/GenBank/DDBJ databases">
        <title>Tengunoibacter tsumagoiensis gen. nov., sp. nov., Dictyobacter kobayashii sp. nov., D. alpinus sp. nov., and D. joshuensis sp. nov. and description of Dictyobacteraceae fam. nov. within the order Ktedonobacterales isolated from Tengu-no-mugimeshi.</title>
        <authorList>
            <person name="Wang C.M."/>
            <person name="Zheng Y."/>
            <person name="Sakai Y."/>
            <person name="Toyoda A."/>
            <person name="Minakuchi Y."/>
            <person name="Abe K."/>
            <person name="Yokota A."/>
            <person name="Yabe S."/>
        </authorList>
    </citation>
    <scope>NUCLEOTIDE SEQUENCE [LARGE SCALE GENOMIC DNA]</scope>
    <source>
        <strain evidence="4">S-27</strain>
    </source>
</reference>
<name>A0A401Z7Z3_9CHLR</name>
<dbReference type="Pfam" id="PF07705">
    <property type="entry name" value="CARDB"/>
    <property type="match status" value="1"/>
</dbReference>
<feature type="region of interest" description="Disordered" evidence="1">
    <location>
        <begin position="466"/>
        <end position="500"/>
    </location>
</feature>
<organism evidence="3 4">
    <name type="scientific">Dictyobacter aurantiacus</name>
    <dbReference type="NCBI Taxonomy" id="1936993"/>
    <lineage>
        <taxon>Bacteria</taxon>
        <taxon>Bacillati</taxon>
        <taxon>Chloroflexota</taxon>
        <taxon>Ktedonobacteria</taxon>
        <taxon>Ktedonobacterales</taxon>
        <taxon>Dictyobacteraceae</taxon>
        <taxon>Dictyobacter</taxon>
    </lineage>
</organism>
<sequence>MERSGWPVRYRPSTYHGVRIVSAVLLILLSCLSIFISPVAHAGSGEQAISADSFVDSIGIDTHMGYTNTPYGNYNAIKQSLQALGVRHIRDGGSANSTVNNEYNDLASIGIHSNLILGDANINLNPPPPGTAVGTSYPGCLNTPCYYIKDYLNIVKPAIDQVEGLNEYDAFNTSYPVTAEFRPYPNTPYGNTTWYRVLCDYMQQLHDTLRSDPNWSYLPITGPSFASYSASTYIANTCGDWSSKWVDSATLHDYVGSPMQPGIQANITNIGKAFPNVPFETTETGWNTTANAAHPISDTVQGKYIPRLLFEQINQGIKRTYTYELIDEGNDPNNSEANYGILHNDFSPKPAYTAEKNLISLLSDAGDPIQPGNLDYTISTTNTSVHHTLLQKRDGTFYLALWQDVASADSDVTTPVTLQFNTSIAQVDSYDIGASTTPTGSQSNPTTMTVNVPDKVLLLKITPTTLVPPAKGQNPPPPTPCPASGCPKPDLPPPPPPVGPLPDLTVTRVSYSGNPVVGQPLSFTATVKNIGYGPTPDGITIGVAFSGPGGLLCFEDQYSSSLAVGKSVDLSCNPGFTWTPKNAGPVTVTANVDDVSRIQETTKSNNTKSITFNVLATDDRTTDMQATAGNSAVFLNWGGTTAATGYTIKRTTIVPGGTPGPQLPEVTGSTAAAPATVDLTSEGTLDWGHWGLSSGSSFDHKANVTSQISNVSQVNAGYVDKFGSSTTFNWSDGTPTTSGSNNNGIYMGPYVPGSGFSFTVPADTQPRVLKVYAAARNFRASLSDGSAPDYNVSTDGSNTTQFTIIYNAASAGQKLTISLTDPSYNHINLLGATLAGPIALAPFTTIATHVKGTFYADTKVTPGTTYFYTASAITSSGQGSNSNLAGATPVPGTASIHPIVECVSNNGGGSYTAYFGYQNTGTAVLEIPYGPHNRFSPRTSDPLDRSQPTFFQPGRTPAFPHAAFSVDFDGNPLVWQLNGHTATASSSSQSCPQAQLIGSIQSQPASVNLTSEGTLDWAHWGLSTASDFNHKAGVTQQISNYTVVQAGYVGQYGKDSPAVSWSDGSPTASATTGNGIYLGPYVANAGFSITVPASTTPETLRIYLGTYQSQVSFHASLSDGIAADYSDSTLIDRVGSSQALYTLTFQASRPNQTLTVTFIDATFTGNISLQAATLAKAT</sequence>
<protein>
    <recommendedName>
        <fullName evidence="2">CARDB domain-containing protein</fullName>
    </recommendedName>
</protein>
<dbReference type="Gene3D" id="2.60.40.10">
    <property type="entry name" value="Immunoglobulins"/>
    <property type="match status" value="2"/>
</dbReference>
<evidence type="ECO:0000259" key="2">
    <source>
        <dbReference type="Pfam" id="PF07705"/>
    </source>
</evidence>
<dbReference type="InterPro" id="IPR013783">
    <property type="entry name" value="Ig-like_fold"/>
</dbReference>
<dbReference type="OrthoDB" id="525131at2"/>
<dbReference type="SUPFAM" id="SSF51445">
    <property type="entry name" value="(Trans)glycosidases"/>
    <property type="match status" value="1"/>
</dbReference>
<dbReference type="InterPro" id="IPR011635">
    <property type="entry name" value="CARDB"/>
</dbReference>